<comment type="caution">
    <text evidence="1">The sequence shown here is derived from an EMBL/GenBank/DDBJ whole genome shotgun (WGS) entry which is preliminary data.</text>
</comment>
<dbReference type="AlphaFoldDB" id="A0A418N4R9"/>
<evidence type="ECO:0000313" key="2">
    <source>
        <dbReference type="EMBL" id="TXK00539.1"/>
    </source>
</evidence>
<evidence type="ECO:0000313" key="4">
    <source>
        <dbReference type="Proteomes" id="UP000321528"/>
    </source>
</evidence>
<protein>
    <submittedName>
        <fullName evidence="1">Uncharacterized protein</fullName>
    </submittedName>
</protein>
<accession>A0A418N4R9</accession>
<keyword evidence="4" id="KW-1185">Reference proteome</keyword>
<reference evidence="1 3" key="1">
    <citation type="submission" date="2018-08" db="EMBL/GenBank/DDBJ databases">
        <title>Proposal of Muricauda 72 sp.nov. and Muricauda NH166 sp.nov., isolated from seawater.</title>
        <authorList>
            <person name="Cheng H."/>
            <person name="Wu Y.-H."/>
            <person name="Guo L.-L."/>
            <person name="Xu X.-W."/>
        </authorList>
    </citation>
    <scope>NUCLEOTIDE SEQUENCE [LARGE SCALE GENOMIC DNA]</scope>
    <source>
        <strain evidence="1 3">NH166</strain>
    </source>
</reference>
<dbReference type="EMBL" id="VNWL01000029">
    <property type="protein sequence ID" value="TXK00539.1"/>
    <property type="molecule type" value="Genomic_DNA"/>
</dbReference>
<reference evidence="2 4" key="2">
    <citation type="submission" date="2019-07" db="EMBL/GenBank/DDBJ databases">
        <title>Draft genome of two Muricauda strains isolated from deep sea.</title>
        <authorList>
            <person name="Sun C."/>
        </authorList>
    </citation>
    <scope>NUCLEOTIDE SEQUENCE [LARGE SCALE GENOMIC DNA]</scope>
    <source>
        <strain evidence="2 4">NH166</strain>
    </source>
</reference>
<dbReference type="OrthoDB" id="671234at2"/>
<evidence type="ECO:0000313" key="1">
    <source>
        <dbReference type="EMBL" id="RIV68838.1"/>
    </source>
</evidence>
<gene>
    <name evidence="1" type="ORF">D2U88_16820</name>
    <name evidence="2" type="ORF">FQ019_16620</name>
</gene>
<sequence length="156" mass="17991">MKKFILVFVISFSINIGFSQSTFNTESKDSTNIYFHSLKKMCELFDANSVNNQILYVEENLFTDKLPDNILNFQIKYLNEYEIIKTIKDKGGDIMLIRIVSLRIRNGVFFINIIPFQAIYNKGNLELVNSGGMKVEYLFSQELNGLVFEKANFSGI</sequence>
<evidence type="ECO:0000313" key="3">
    <source>
        <dbReference type="Proteomes" id="UP000284189"/>
    </source>
</evidence>
<organism evidence="1 3">
    <name type="scientific">Flagellimonas aequoris</name>
    <dbReference type="NCBI Taxonomy" id="2306997"/>
    <lineage>
        <taxon>Bacteria</taxon>
        <taxon>Pseudomonadati</taxon>
        <taxon>Bacteroidota</taxon>
        <taxon>Flavobacteriia</taxon>
        <taxon>Flavobacteriales</taxon>
        <taxon>Flavobacteriaceae</taxon>
        <taxon>Flagellimonas</taxon>
    </lineage>
</organism>
<proteinExistence type="predicted"/>
<dbReference type="Proteomes" id="UP000284189">
    <property type="component" value="Unassembled WGS sequence"/>
</dbReference>
<dbReference type="Proteomes" id="UP000321528">
    <property type="component" value="Unassembled WGS sequence"/>
</dbReference>
<name>A0A418N4R9_9FLAO</name>
<dbReference type="RefSeq" id="WP_119641677.1">
    <property type="nucleotide sequence ID" value="NZ_QXFJ01000030.1"/>
</dbReference>
<dbReference type="EMBL" id="QXFJ01000030">
    <property type="protein sequence ID" value="RIV68838.1"/>
    <property type="molecule type" value="Genomic_DNA"/>
</dbReference>